<reference evidence="7 8" key="1">
    <citation type="submission" date="2018-01" db="EMBL/GenBank/DDBJ databases">
        <title>Whole genome sequencing of Histamine producing bacteria.</title>
        <authorList>
            <person name="Butler K."/>
        </authorList>
    </citation>
    <scope>NUCLEOTIDE SEQUENCE [LARGE SCALE GENOMIC DNA]</scope>
    <source>
        <strain evidence="7 8">JCM 12947</strain>
    </source>
</reference>
<dbReference type="GO" id="GO:0047465">
    <property type="term" value="F:N-acylglucosamine-6-phosphate 2-epimerase activity"/>
    <property type="evidence" value="ECO:0007669"/>
    <property type="project" value="UniProtKB-EC"/>
</dbReference>
<accession>A0A2T3JAG4</accession>
<evidence type="ECO:0000256" key="6">
    <source>
        <dbReference type="HAMAP-Rule" id="MF_01235"/>
    </source>
</evidence>
<dbReference type="AlphaFoldDB" id="A0A2T3JAG4"/>
<dbReference type="InterPro" id="IPR011060">
    <property type="entry name" value="RibuloseP-bd_barrel"/>
</dbReference>
<dbReference type="CDD" id="cd04729">
    <property type="entry name" value="NanE"/>
    <property type="match status" value="1"/>
</dbReference>
<dbReference type="Proteomes" id="UP000240987">
    <property type="component" value="Unassembled WGS sequence"/>
</dbReference>
<dbReference type="EMBL" id="PYMJ01000026">
    <property type="protein sequence ID" value="PSU45854.1"/>
    <property type="molecule type" value="Genomic_DNA"/>
</dbReference>
<evidence type="ECO:0000313" key="7">
    <source>
        <dbReference type="EMBL" id="PSU45854.1"/>
    </source>
</evidence>
<evidence type="ECO:0000313" key="8">
    <source>
        <dbReference type="Proteomes" id="UP000240987"/>
    </source>
</evidence>
<evidence type="ECO:0000256" key="4">
    <source>
        <dbReference type="ARBA" id="ARBA00023235"/>
    </source>
</evidence>
<dbReference type="InterPro" id="IPR007260">
    <property type="entry name" value="NanE"/>
</dbReference>
<dbReference type="RefSeq" id="WP_107244419.1">
    <property type="nucleotide sequence ID" value="NZ_PYMJ01000026.1"/>
</dbReference>
<keyword evidence="4 6" id="KW-0413">Isomerase</keyword>
<dbReference type="Pfam" id="PF04131">
    <property type="entry name" value="NanE"/>
    <property type="match status" value="1"/>
</dbReference>
<evidence type="ECO:0000256" key="2">
    <source>
        <dbReference type="ARBA" id="ARBA00002147"/>
    </source>
</evidence>
<dbReference type="GO" id="GO:0005829">
    <property type="term" value="C:cytosol"/>
    <property type="evidence" value="ECO:0007669"/>
    <property type="project" value="TreeGrafter"/>
</dbReference>
<dbReference type="SUPFAM" id="SSF51366">
    <property type="entry name" value="Ribulose-phoshate binding barrel"/>
    <property type="match status" value="1"/>
</dbReference>
<dbReference type="UniPathway" id="UPA00629">
    <property type="reaction ID" value="UER00682"/>
</dbReference>
<sequence length="245" mass="25947">MITQSKACLKVNKTQENALKALQQGFVASCQPVDDGPMDSPMIVAAMAQAAVAGGAAGIRIEGIENVKAVRPHVNVPIIGIIKRDLEHSDVRITPFIEDVYALKEAGADVIAIDATHRIRPTSVEDLIDAIHSVGCLAMADCSTYDEGMYCQARGVQIIGSTLSGYTGGPVPAEPDFDLITRLKQAGCRVMAEGRFNTPELAGKAIEAGAFCVTVGSAITRVEHICSWFQAEVELAHQAQSEAVA</sequence>
<dbReference type="FunFam" id="3.20.20.70:FF:000035">
    <property type="entry name" value="Putative N-acetylmannosamine-6-phosphate 2-epimerase"/>
    <property type="match status" value="1"/>
</dbReference>
<name>A0A2T3JAG4_9GAMM</name>
<organism evidence="7 8">
    <name type="scientific">Photobacterium frigidiphilum</name>
    <dbReference type="NCBI Taxonomy" id="264736"/>
    <lineage>
        <taxon>Bacteria</taxon>
        <taxon>Pseudomonadati</taxon>
        <taxon>Pseudomonadota</taxon>
        <taxon>Gammaproteobacteria</taxon>
        <taxon>Vibrionales</taxon>
        <taxon>Vibrionaceae</taxon>
        <taxon>Photobacterium</taxon>
    </lineage>
</organism>
<gene>
    <name evidence="6" type="primary">nanE</name>
    <name evidence="7" type="ORF">C9J12_20660</name>
</gene>
<comment type="catalytic activity">
    <reaction evidence="1 6">
        <text>an N-acyl-D-glucosamine 6-phosphate = an N-acyl-D-mannosamine 6-phosphate</text>
        <dbReference type="Rhea" id="RHEA:23932"/>
        <dbReference type="ChEBI" id="CHEBI:57599"/>
        <dbReference type="ChEBI" id="CHEBI:57666"/>
        <dbReference type="EC" id="5.1.3.9"/>
    </reaction>
</comment>
<keyword evidence="5 6" id="KW-0119">Carbohydrate metabolism</keyword>
<dbReference type="GO" id="GO:0005975">
    <property type="term" value="P:carbohydrate metabolic process"/>
    <property type="evidence" value="ECO:0007669"/>
    <property type="project" value="UniProtKB-UniRule"/>
</dbReference>
<comment type="caution">
    <text evidence="7">The sequence shown here is derived from an EMBL/GenBank/DDBJ whole genome shotgun (WGS) entry which is preliminary data.</text>
</comment>
<dbReference type="NCBIfam" id="NF002231">
    <property type="entry name" value="PRK01130.1"/>
    <property type="match status" value="1"/>
</dbReference>
<comment type="function">
    <text evidence="2 6">Converts N-acetylmannosamine-6-phosphate (ManNAc-6-P) to N-acetylglucosamine-6-phosphate (GlcNAc-6-P).</text>
</comment>
<dbReference type="InterPro" id="IPR013785">
    <property type="entry name" value="Aldolase_TIM"/>
</dbReference>
<evidence type="ECO:0000256" key="5">
    <source>
        <dbReference type="ARBA" id="ARBA00023277"/>
    </source>
</evidence>
<dbReference type="GO" id="GO:0006053">
    <property type="term" value="P:N-acetylmannosamine catabolic process"/>
    <property type="evidence" value="ECO:0007669"/>
    <property type="project" value="TreeGrafter"/>
</dbReference>
<comment type="pathway">
    <text evidence="3 6">Amino-sugar metabolism; N-acetylneuraminate degradation; D-fructose 6-phosphate from N-acetylneuraminate: step 3/5.</text>
</comment>
<evidence type="ECO:0000256" key="1">
    <source>
        <dbReference type="ARBA" id="ARBA00000056"/>
    </source>
</evidence>
<dbReference type="HAMAP" id="MF_01235">
    <property type="entry name" value="ManNAc6P_epimer"/>
    <property type="match status" value="1"/>
</dbReference>
<proteinExistence type="inferred from homology"/>
<comment type="similarity">
    <text evidence="6">Belongs to the NanE family.</text>
</comment>
<evidence type="ECO:0000256" key="3">
    <source>
        <dbReference type="ARBA" id="ARBA00005081"/>
    </source>
</evidence>
<dbReference type="EC" id="5.1.3.9" evidence="6"/>
<dbReference type="PANTHER" id="PTHR36204">
    <property type="entry name" value="N-ACETYLMANNOSAMINE-6-PHOSPHATE 2-EPIMERASE-RELATED"/>
    <property type="match status" value="1"/>
</dbReference>
<dbReference type="Gene3D" id="3.20.20.70">
    <property type="entry name" value="Aldolase class I"/>
    <property type="match status" value="1"/>
</dbReference>
<keyword evidence="8" id="KW-1185">Reference proteome</keyword>
<protein>
    <recommendedName>
        <fullName evidence="6">Putative N-acetylmannosamine-6-phosphate 2-epimerase</fullName>
        <ecNumber evidence="6">5.1.3.9</ecNumber>
    </recommendedName>
    <alternativeName>
        <fullName evidence="6">ManNAc-6-P epimerase</fullName>
    </alternativeName>
</protein>
<dbReference type="OrthoDB" id="9810372at2"/>
<dbReference type="GO" id="GO:0019262">
    <property type="term" value="P:N-acetylneuraminate catabolic process"/>
    <property type="evidence" value="ECO:0007669"/>
    <property type="project" value="UniProtKB-UniRule"/>
</dbReference>
<dbReference type="PANTHER" id="PTHR36204:SF1">
    <property type="entry name" value="N-ACETYLMANNOSAMINE-6-PHOSPHATE 2-EPIMERASE-RELATED"/>
    <property type="match status" value="1"/>
</dbReference>